<keyword evidence="1" id="KW-0285">Flavoprotein</keyword>
<evidence type="ECO:0000256" key="2">
    <source>
        <dbReference type="ARBA" id="ARBA00023002"/>
    </source>
</evidence>
<dbReference type="SUPFAM" id="SSF51395">
    <property type="entry name" value="FMN-linked oxidoreductases"/>
    <property type="match status" value="1"/>
</dbReference>
<dbReference type="EMBL" id="AMCI01000489">
    <property type="protein sequence ID" value="EJX08994.1"/>
    <property type="molecule type" value="Genomic_DNA"/>
</dbReference>
<sequence length="362" mass="40513">MAAGGVGMTTVAYAAVTQSGLSFDRQLWMRPEIISDLRILTDAVHAEGAAAGIQLGHCGNMSHKSICGCMPVGASGGFNLYSPTFVRGLRKEELPELAKAYGRSVNLAREAGFDSVEIHAGHGYLISQFLSPYTNHRKDEFGGCLANRMRFMDMVMEEVMKAAGSDMAVLVKMNMRDGFSGGMELDESLQVAKRLEQCGVHALVLSGGFVSKAPMYVMRGEMPIRSMTHYMDCWWLKYGVRMVGKWMIPSVPFKEAYFLEDALKFREQIKMPLIYVGGLVSRQKIDEVLDRGFEAVQMARALLNEPDFVNRMRMEETARSHCKHSNYCIARMYSVEMACHQRLSEELPVCLKREIEKIEAKG</sequence>
<feature type="domain" description="NADH:flavin oxidoreductase/NADH oxidase N-terminal" evidence="3">
    <location>
        <begin position="2"/>
        <end position="203"/>
    </location>
</feature>
<comment type="caution">
    <text evidence="4">The sequence shown here is derived from an EMBL/GenBank/DDBJ whole genome shotgun (WGS) entry which is preliminary data.</text>
</comment>
<dbReference type="AlphaFoldDB" id="J9GN33"/>
<name>J9GN33_9ZZZZ</name>
<dbReference type="PANTHER" id="PTHR43656">
    <property type="entry name" value="BINDING OXIDOREDUCTASE, PUTATIVE (AFU_ORTHOLOGUE AFUA_2G08260)-RELATED"/>
    <property type="match status" value="1"/>
</dbReference>
<accession>J9GN33</accession>
<dbReference type="InterPro" id="IPR051799">
    <property type="entry name" value="NADH_flavin_oxidoreductase"/>
</dbReference>
<gene>
    <name evidence="4" type="ORF">EVA_02895</name>
</gene>
<dbReference type="InterPro" id="IPR013785">
    <property type="entry name" value="Aldolase_TIM"/>
</dbReference>
<dbReference type="Gene3D" id="3.20.20.70">
    <property type="entry name" value="Aldolase class I"/>
    <property type="match status" value="1"/>
</dbReference>
<dbReference type="GO" id="GO:0010181">
    <property type="term" value="F:FMN binding"/>
    <property type="evidence" value="ECO:0007669"/>
    <property type="project" value="InterPro"/>
</dbReference>
<organism evidence="4">
    <name type="scientific">gut metagenome</name>
    <dbReference type="NCBI Taxonomy" id="749906"/>
    <lineage>
        <taxon>unclassified sequences</taxon>
        <taxon>metagenomes</taxon>
        <taxon>organismal metagenomes</taxon>
    </lineage>
</organism>
<dbReference type="Pfam" id="PF00724">
    <property type="entry name" value="Oxidored_FMN"/>
    <property type="match status" value="1"/>
</dbReference>
<proteinExistence type="predicted"/>
<dbReference type="InterPro" id="IPR001155">
    <property type="entry name" value="OxRdtase_FMN_N"/>
</dbReference>
<protein>
    <submittedName>
        <fullName evidence="4">NADH-dependent flavin oxidoreductase</fullName>
    </submittedName>
</protein>
<reference evidence="4" key="1">
    <citation type="journal article" date="2012" name="PLoS ONE">
        <title>Gene sets for utilization of primary and secondary nutrition supplies in the distal gut of endangered iberian lynx.</title>
        <authorList>
            <person name="Alcaide M."/>
            <person name="Messina E."/>
            <person name="Richter M."/>
            <person name="Bargiela R."/>
            <person name="Peplies J."/>
            <person name="Huws S.A."/>
            <person name="Newbold C.J."/>
            <person name="Golyshin P.N."/>
            <person name="Simon M.A."/>
            <person name="Lopez G."/>
            <person name="Yakimov M.M."/>
            <person name="Ferrer M."/>
        </authorList>
    </citation>
    <scope>NUCLEOTIDE SEQUENCE</scope>
</reference>
<dbReference type="GO" id="GO:0016491">
    <property type="term" value="F:oxidoreductase activity"/>
    <property type="evidence" value="ECO:0007669"/>
    <property type="project" value="UniProtKB-KW"/>
</dbReference>
<evidence type="ECO:0000313" key="4">
    <source>
        <dbReference type="EMBL" id="EJX08994.1"/>
    </source>
</evidence>
<keyword evidence="2" id="KW-0560">Oxidoreductase</keyword>
<evidence type="ECO:0000256" key="1">
    <source>
        <dbReference type="ARBA" id="ARBA00022630"/>
    </source>
</evidence>
<dbReference type="PANTHER" id="PTHR43656:SF2">
    <property type="entry name" value="BINDING OXIDOREDUCTASE, PUTATIVE (AFU_ORTHOLOGUE AFUA_2G08260)-RELATED"/>
    <property type="match status" value="1"/>
</dbReference>
<dbReference type="CDD" id="cd02803">
    <property type="entry name" value="OYE_like_FMN_family"/>
    <property type="match status" value="1"/>
</dbReference>
<evidence type="ECO:0000259" key="3">
    <source>
        <dbReference type="Pfam" id="PF00724"/>
    </source>
</evidence>